<sequence>MGGGIRKFLVDDSGATAIEYALIATLVFMVIISSLKMVGQKLSPVFVNVANNL</sequence>
<dbReference type="EMBL" id="OY288114">
    <property type="protein sequence ID" value="CAJ0864168.1"/>
    <property type="molecule type" value="Genomic_DNA"/>
</dbReference>
<name>A0AA48LYQ9_9ZZZZ</name>
<dbReference type="AlphaFoldDB" id="A0AA48LYQ9"/>
<evidence type="ECO:0000256" key="1">
    <source>
        <dbReference type="SAM" id="Phobius"/>
    </source>
</evidence>
<keyword evidence="1" id="KW-1133">Transmembrane helix</keyword>
<evidence type="ECO:0000313" key="2">
    <source>
        <dbReference type="EMBL" id="CAJ0864168.1"/>
    </source>
</evidence>
<dbReference type="InterPro" id="IPR007047">
    <property type="entry name" value="Flp_Fap"/>
</dbReference>
<organism evidence="2">
    <name type="scientific">freshwater sediment metagenome</name>
    <dbReference type="NCBI Taxonomy" id="556182"/>
    <lineage>
        <taxon>unclassified sequences</taxon>
        <taxon>metagenomes</taxon>
        <taxon>ecological metagenomes</taxon>
    </lineage>
</organism>
<protein>
    <recommendedName>
        <fullName evidence="3">Flp family type IVb pilin</fullName>
    </recommendedName>
</protein>
<keyword evidence="1" id="KW-0472">Membrane</keyword>
<dbReference type="Pfam" id="PF04964">
    <property type="entry name" value="Flp_Fap"/>
    <property type="match status" value="1"/>
</dbReference>
<evidence type="ECO:0008006" key="3">
    <source>
        <dbReference type="Google" id="ProtNLM"/>
    </source>
</evidence>
<feature type="transmembrane region" description="Helical" evidence="1">
    <location>
        <begin position="20"/>
        <end position="38"/>
    </location>
</feature>
<keyword evidence="1" id="KW-0812">Transmembrane</keyword>
<reference evidence="2" key="1">
    <citation type="submission" date="2023-07" db="EMBL/GenBank/DDBJ databases">
        <authorList>
            <person name="Pelsma A.J. K."/>
        </authorList>
    </citation>
    <scope>NUCLEOTIDE SEQUENCE</scope>
</reference>
<proteinExistence type="predicted"/>
<gene>
    <name evidence="2" type="ORF">AMST5_01648</name>
</gene>
<accession>A0AA48LYQ9</accession>